<name>A0A0G1M8A3_9BACT</name>
<accession>A0A0G1M8A3</accession>
<feature type="non-terminal residue" evidence="2">
    <location>
        <position position="1"/>
    </location>
</feature>
<dbReference type="EMBL" id="LCKT01000015">
    <property type="protein sequence ID" value="KKU04534.1"/>
    <property type="molecule type" value="Genomic_DNA"/>
</dbReference>
<evidence type="ECO:0000313" key="2">
    <source>
        <dbReference type="EMBL" id="KKU04534.1"/>
    </source>
</evidence>
<keyword evidence="1" id="KW-0472">Membrane</keyword>
<evidence type="ECO:0000256" key="1">
    <source>
        <dbReference type="SAM" id="Phobius"/>
    </source>
</evidence>
<evidence type="ECO:0000313" key="3">
    <source>
        <dbReference type="Proteomes" id="UP000034696"/>
    </source>
</evidence>
<feature type="transmembrane region" description="Helical" evidence="1">
    <location>
        <begin position="12"/>
        <end position="30"/>
    </location>
</feature>
<organism evidence="2 3">
    <name type="scientific">Candidatus Giovannonibacteria bacterium GW2011_GWA2_45_21</name>
    <dbReference type="NCBI Taxonomy" id="1618649"/>
    <lineage>
        <taxon>Bacteria</taxon>
        <taxon>Candidatus Giovannoniibacteriota</taxon>
    </lineage>
</organism>
<reference evidence="2 3" key="1">
    <citation type="journal article" date="2015" name="Nature">
        <title>rRNA introns, odd ribosomes, and small enigmatic genomes across a large radiation of phyla.</title>
        <authorList>
            <person name="Brown C.T."/>
            <person name="Hug L.A."/>
            <person name="Thomas B.C."/>
            <person name="Sharon I."/>
            <person name="Castelle C.J."/>
            <person name="Singh A."/>
            <person name="Wilkins M.J."/>
            <person name="Williams K.H."/>
            <person name="Banfield J.F."/>
        </authorList>
    </citation>
    <scope>NUCLEOTIDE SEQUENCE [LARGE SCALE GENOMIC DNA]</scope>
</reference>
<keyword evidence="1" id="KW-0812">Transmembrane</keyword>
<keyword evidence="1" id="KW-1133">Transmembrane helix</keyword>
<proteinExistence type="predicted"/>
<gene>
    <name evidence="2" type="ORF">UX06_C0015G0001</name>
</gene>
<dbReference type="AlphaFoldDB" id="A0A0G1M8A3"/>
<protein>
    <submittedName>
        <fullName evidence="2">Uncharacterized protein</fullName>
    </submittedName>
</protein>
<dbReference type="Proteomes" id="UP000034696">
    <property type="component" value="Unassembled WGS sequence"/>
</dbReference>
<sequence length="40" mass="4617">NYTEPRLHVGTLRHNVGAVIITIFSFVFSFQRAIISDIQR</sequence>
<comment type="caution">
    <text evidence="2">The sequence shown here is derived from an EMBL/GenBank/DDBJ whole genome shotgun (WGS) entry which is preliminary data.</text>
</comment>